<dbReference type="Proteomes" id="UP000580250">
    <property type="component" value="Unassembled WGS sequence"/>
</dbReference>
<organism evidence="1 2">
    <name type="scientific">Meloidogyne enterolobii</name>
    <name type="common">Root-knot nematode worm</name>
    <name type="synonym">Meloidogyne mayaguensis</name>
    <dbReference type="NCBI Taxonomy" id="390850"/>
    <lineage>
        <taxon>Eukaryota</taxon>
        <taxon>Metazoa</taxon>
        <taxon>Ecdysozoa</taxon>
        <taxon>Nematoda</taxon>
        <taxon>Chromadorea</taxon>
        <taxon>Rhabditida</taxon>
        <taxon>Tylenchina</taxon>
        <taxon>Tylenchomorpha</taxon>
        <taxon>Tylenchoidea</taxon>
        <taxon>Meloidogynidae</taxon>
        <taxon>Meloidogyninae</taxon>
        <taxon>Meloidogyne</taxon>
    </lineage>
</organism>
<name>A0A6V7WLX4_MELEN</name>
<gene>
    <name evidence="1" type="ORF">MENT_LOCUS40641</name>
</gene>
<reference evidence="1 2" key="1">
    <citation type="submission" date="2020-08" db="EMBL/GenBank/DDBJ databases">
        <authorList>
            <person name="Koutsovoulos G."/>
            <person name="Danchin GJ E."/>
        </authorList>
    </citation>
    <scope>NUCLEOTIDE SEQUENCE [LARGE SCALE GENOMIC DNA]</scope>
</reference>
<dbReference type="EMBL" id="CAJEWN010000667">
    <property type="protein sequence ID" value="CAD2188020.1"/>
    <property type="molecule type" value="Genomic_DNA"/>
</dbReference>
<dbReference type="AlphaFoldDB" id="A0A6V7WLX4"/>
<protein>
    <submittedName>
        <fullName evidence="1">Uncharacterized protein</fullName>
    </submittedName>
</protein>
<evidence type="ECO:0000313" key="1">
    <source>
        <dbReference type="EMBL" id="CAD2188020.1"/>
    </source>
</evidence>
<sequence>MFFKKVIYIYSFLYIWNEHANTCKLLTWKCPWKGLLADKNKKL</sequence>
<evidence type="ECO:0000313" key="2">
    <source>
        <dbReference type="Proteomes" id="UP000580250"/>
    </source>
</evidence>
<accession>A0A6V7WLX4</accession>
<comment type="caution">
    <text evidence="1">The sequence shown here is derived from an EMBL/GenBank/DDBJ whole genome shotgun (WGS) entry which is preliminary data.</text>
</comment>
<proteinExistence type="predicted"/>